<keyword evidence="6" id="KW-1185">Reference proteome</keyword>
<evidence type="ECO:0000313" key="6">
    <source>
        <dbReference type="Proteomes" id="UP000604765"/>
    </source>
</evidence>
<dbReference type="PRINTS" id="PR00032">
    <property type="entry name" value="HTHARAC"/>
</dbReference>
<proteinExistence type="predicted"/>
<name>A0ABQ3W282_9LACO</name>
<dbReference type="PROSITE" id="PS01124">
    <property type="entry name" value="HTH_ARAC_FAMILY_2"/>
    <property type="match status" value="1"/>
</dbReference>
<dbReference type="Proteomes" id="UP000604765">
    <property type="component" value="Unassembled WGS sequence"/>
</dbReference>
<dbReference type="InterPro" id="IPR018062">
    <property type="entry name" value="HTH_AraC-typ_CS"/>
</dbReference>
<dbReference type="SUPFAM" id="SSF46689">
    <property type="entry name" value="Homeodomain-like"/>
    <property type="match status" value="2"/>
</dbReference>
<dbReference type="PANTHER" id="PTHR43280:SF2">
    <property type="entry name" value="HTH-TYPE TRANSCRIPTIONAL REGULATOR EXSA"/>
    <property type="match status" value="1"/>
</dbReference>
<dbReference type="Pfam" id="PF10114">
    <property type="entry name" value="PocR"/>
    <property type="match status" value="1"/>
</dbReference>
<sequence length="408" mass="44688">MQPHSIKAIAHLFHSATGIDTTAFDRAGQRIASVDNTPPTTGIINPLEMSSLINKLATAKAADCFHYVTTTKLEYLAANLISNAQMTGIVIVGPFLTAALTPDDLNAILINQSLTVSDSHYLKQFYQGLPMLSTEKMAALGSLLVNLCHQPPISPTLVEVHDHQQVAVSRPVTSIHAASQAAIEKRYEEEQALMAAIAAGDKTGVKQQFAAIAKITDLFSSRIPGQPLRSTKNICFVYNTLCRIAAHRGGVQPVYLNDISEKYALLIERQTTLAGLRTLTATMALEYCELVIAVSTSGYQPMIKRTIDTILLNLGHAMSLSQLANQVGTNPSYLSRKFSEEVGMSVTDYMNRRRISEAKKYLARPTLSITEIAFMTGFNNVPYFIKVFKKLVGKTPLHYRNEVGQGKD</sequence>
<comment type="caution">
    <text evidence="5">The sequence shown here is derived from an EMBL/GenBank/DDBJ whole genome shotgun (WGS) entry which is preliminary data.</text>
</comment>
<dbReference type="EMBL" id="BNJR01000016">
    <property type="protein sequence ID" value="GHP14536.1"/>
    <property type="molecule type" value="Genomic_DNA"/>
</dbReference>
<evidence type="ECO:0000256" key="1">
    <source>
        <dbReference type="ARBA" id="ARBA00023015"/>
    </source>
</evidence>
<evidence type="ECO:0000256" key="2">
    <source>
        <dbReference type="ARBA" id="ARBA00023125"/>
    </source>
</evidence>
<keyword evidence="3" id="KW-0804">Transcription</keyword>
<reference evidence="5 6" key="1">
    <citation type="journal article" date="2021" name="Int. J. Syst. Evol. Microbiol.">
        <title>Lentilactobacillus fungorum sp. nov., isolated from spent mushroom substrates.</title>
        <authorList>
            <person name="Tohno M."/>
            <person name="Tanizawa Y."/>
            <person name="Kojima Y."/>
            <person name="Sakamoto M."/>
            <person name="Ohkuma M."/>
            <person name="Kobayashi H."/>
        </authorList>
    </citation>
    <scope>NUCLEOTIDE SEQUENCE [LARGE SCALE GENOMIC DNA]</scope>
    <source>
        <strain evidence="5 6">YK48G</strain>
    </source>
</reference>
<organism evidence="5 6">
    <name type="scientific">Lentilactobacillus fungorum</name>
    <dbReference type="NCBI Taxonomy" id="2201250"/>
    <lineage>
        <taxon>Bacteria</taxon>
        <taxon>Bacillati</taxon>
        <taxon>Bacillota</taxon>
        <taxon>Bacilli</taxon>
        <taxon>Lactobacillales</taxon>
        <taxon>Lactobacillaceae</taxon>
        <taxon>Lentilactobacillus</taxon>
    </lineage>
</organism>
<protein>
    <recommendedName>
        <fullName evidence="4">HTH araC/xylS-type domain-containing protein</fullName>
    </recommendedName>
</protein>
<dbReference type="InterPro" id="IPR018060">
    <property type="entry name" value="HTH_AraC"/>
</dbReference>
<dbReference type="PANTHER" id="PTHR43280">
    <property type="entry name" value="ARAC-FAMILY TRANSCRIPTIONAL REGULATOR"/>
    <property type="match status" value="1"/>
</dbReference>
<keyword evidence="1" id="KW-0805">Transcription regulation</keyword>
<accession>A0ABQ3W282</accession>
<dbReference type="PROSITE" id="PS00041">
    <property type="entry name" value="HTH_ARAC_FAMILY_1"/>
    <property type="match status" value="1"/>
</dbReference>
<dbReference type="Gene3D" id="1.10.10.60">
    <property type="entry name" value="Homeodomain-like"/>
    <property type="match status" value="2"/>
</dbReference>
<dbReference type="RefSeq" id="WP_203630527.1">
    <property type="nucleotide sequence ID" value="NZ_BNJR01000016.1"/>
</dbReference>
<dbReference type="InterPro" id="IPR009057">
    <property type="entry name" value="Homeodomain-like_sf"/>
</dbReference>
<dbReference type="SMART" id="SM00342">
    <property type="entry name" value="HTH_ARAC"/>
    <property type="match status" value="1"/>
</dbReference>
<evidence type="ECO:0000313" key="5">
    <source>
        <dbReference type="EMBL" id="GHP14536.1"/>
    </source>
</evidence>
<dbReference type="InterPro" id="IPR018771">
    <property type="entry name" value="PocR_dom"/>
</dbReference>
<evidence type="ECO:0000256" key="3">
    <source>
        <dbReference type="ARBA" id="ARBA00023163"/>
    </source>
</evidence>
<keyword evidence="2" id="KW-0238">DNA-binding</keyword>
<evidence type="ECO:0000259" key="4">
    <source>
        <dbReference type="PROSITE" id="PS01124"/>
    </source>
</evidence>
<gene>
    <name evidence="5" type="ORF">YK48G_19610</name>
</gene>
<dbReference type="Pfam" id="PF12833">
    <property type="entry name" value="HTH_18"/>
    <property type="match status" value="1"/>
</dbReference>
<dbReference type="InterPro" id="IPR020449">
    <property type="entry name" value="Tscrpt_reg_AraC-type_HTH"/>
</dbReference>
<feature type="domain" description="HTH araC/xylS-type" evidence="4">
    <location>
        <begin position="304"/>
        <end position="402"/>
    </location>
</feature>